<organism evidence="1 2">
    <name type="scientific">Caenorhabditis bovis</name>
    <dbReference type="NCBI Taxonomy" id="2654633"/>
    <lineage>
        <taxon>Eukaryota</taxon>
        <taxon>Metazoa</taxon>
        <taxon>Ecdysozoa</taxon>
        <taxon>Nematoda</taxon>
        <taxon>Chromadorea</taxon>
        <taxon>Rhabditida</taxon>
        <taxon>Rhabditina</taxon>
        <taxon>Rhabditomorpha</taxon>
        <taxon>Rhabditoidea</taxon>
        <taxon>Rhabditidae</taxon>
        <taxon>Peloderinae</taxon>
        <taxon>Caenorhabditis</taxon>
    </lineage>
</organism>
<comment type="caution">
    <text evidence="1">The sequence shown here is derived from an EMBL/GenBank/DDBJ whole genome shotgun (WGS) entry which is preliminary data.</text>
</comment>
<name>A0A8S1FFA3_9PELO</name>
<dbReference type="EMBL" id="CADEPM010000015">
    <property type="protein sequence ID" value="CAB3411683.1"/>
    <property type="molecule type" value="Genomic_DNA"/>
</dbReference>
<keyword evidence="2" id="KW-1185">Reference proteome</keyword>
<gene>
    <name evidence="1" type="ORF">CBOVIS_LOCUS13058</name>
</gene>
<evidence type="ECO:0000313" key="2">
    <source>
        <dbReference type="Proteomes" id="UP000494206"/>
    </source>
</evidence>
<dbReference type="Proteomes" id="UP000494206">
    <property type="component" value="Unassembled WGS sequence"/>
</dbReference>
<evidence type="ECO:0000313" key="1">
    <source>
        <dbReference type="EMBL" id="CAB3411683.1"/>
    </source>
</evidence>
<proteinExistence type="predicted"/>
<reference evidence="1 2" key="1">
    <citation type="submission" date="2020-04" db="EMBL/GenBank/DDBJ databases">
        <authorList>
            <person name="Laetsch R D."/>
            <person name="Stevens L."/>
            <person name="Kumar S."/>
            <person name="Blaxter L. M."/>
        </authorList>
    </citation>
    <scope>NUCLEOTIDE SEQUENCE [LARGE SCALE GENOMIC DNA]</scope>
</reference>
<sequence length="206" mass="23307">MSESHCESFGNLALFTLGEYEIRLRRLTASKRKFAKISDNVQLYRTFQQNVFEIINNCHRNRCDHSKLMVTVRRTRQLRVFTEKKPVEKNETINAKLESKKNEEGKVEFKKEEIKKEDVKEKKEVKIVAPVSRVVSPVPSRPISPVVQQPVPVSAPIASAQGILRQPNGAGLMSVIKKKFADAKRKLSSAIGRLSGRHPPDGPAHQ</sequence>
<accession>A0A8S1FFA3</accession>
<protein>
    <submittedName>
        <fullName evidence="1">Uncharacterized protein</fullName>
    </submittedName>
</protein>
<dbReference type="AlphaFoldDB" id="A0A8S1FFA3"/>